<feature type="region of interest" description="Disordered" evidence="1">
    <location>
        <begin position="1"/>
        <end position="23"/>
    </location>
</feature>
<organism evidence="2 3">
    <name type="scientific">Romanomermis culicivorax</name>
    <name type="common">Nematode worm</name>
    <dbReference type="NCBI Taxonomy" id="13658"/>
    <lineage>
        <taxon>Eukaryota</taxon>
        <taxon>Metazoa</taxon>
        <taxon>Ecdysozoa</taxon>
        <taxon>Nematoda</taxon>
        <taxon>Enoplea</taxon>
        <taxon>Dorylaimia</taxon>
        <taxon>Mermithida</taxon>
        <taxon>Mermithoidea</taxon>
        <taxon>Mermithidae</taxon>
        <taxon>Romanomermis</taxon>
    </lineage>
</organism>
<dbReference type="WBParaSite" id="nRc.2.0.1.t36273-RA">
    <property type="protein sequence ID" value="nRc.2.0.1.t36273-RA"/>
    <property type="gene ID" value="nRc.2.0.1.g36273"/>
</dbReference>
<name>A0A915KBW3_ROMCU</name>
<dbReference type="AlphaFoldDB" id="A0A915KBW3"/>
<reference evidence="3" key="1">
    <citation type="submission" date="2022-11" db="UniProtKB">
        <authorList>
            <consortium name="WormBaseParasite"/>
        </authorList>
    </citation>
    <scope>IDENTIFICATION</scope>
</reference>
<dbReference type="Proteomes" id="UP000887565">
    <property type="component" value="Unplaced"/>
</dbReference>
<accession>A0A915KBW3</accession>
<protein>
    <submittedName>
        <fullName evidence="3">Uncharacterized protein</fullName>
    </submittedName>
</protein>
<evidence type="ECO:0000256" key="1">
    <source>
        <dbReference type="SAM" id="MobiDB-lite"/>
    </source>
</evidence>
<proteinExistence type="predicted"/>
<evidence type="ECO:0000313" key="3">
    <source>
        <dbReference type="WBParaSite" id="nRc.2.0.1.t36273-RA"/>
    </source>
</evidence>
<evidence type="ECO:0000313" key="2">
    <source>
        <dbReference type="Proteomes" id="UP000887565"/>
    </source>
</evidence>
<keyword evidence="2" id="KW-1185">Reference proteome</keyword>
<sequence>MEKKKNSEDQNEEAPLPKKKYLDELEMQQSGIVDKKGRRVPTVIEKNSLINGDVTTNPTKLTDEAKPIKGVDMIAAMRYKYEYLEYRIGDKGQAMTLWDDG</sequence>